<sequence>MATIKGTEQRLVHTSPIPKKGKLGKWRLIVDLSSPKSAIVNDGIGKEATSISYPTVDHLTLLVQQVGRGSLLVKADVKEAYRNIPIHPDDQWLLGVEWDGVTYIDGALPFGLRSAPKLLSAIADAAQWVLRQKGVKNVLQYLDDFILVERDLKSALQASLHWASH</sequence>
<dbReference type="Gene3D" id="3.10.10.10">
    <property type="entry name" value="HIV Type 1 Reverse Transcriptase, subunit A, domain 1"/>
    <property type="match status" value="1"/>
</dbReference>
<dbReference type="EnsemblMetazoa" id="Aqu2.1.40217_001">
    <property type="protein sequence ID" value="Aqu2.1.40217_001"/>
    <property type="gene ID" value="Aqu2.1.40217"/>
</dbReference>
<dbReference type="InterPro" id="IPR043128">
    <property type="entry name" value="Rev_trsase/Diguanyl_cyclase"/>
</dbReference>
<dbReference type="OrthoDB" id="6019648at2759"/>
<dbReference type="PANTHER" id="PTHR33050">
    <property type="entry name" value="REVERSE TRANSCRIPTASE DOMAIN-CONTAINING PROTEIN"/>
    <property type="match status" value="1"/>
</dbReference>
<accession>A0A1X7VJK1</accession>
<dbReference type="Pfam" id="PF00078">
    <property type="entry name" value="RVT_1"/>
    <property type="match status" value="1"/>
</dbReference>
<dbReference type="Gene3D" id="3.30.70.270">
    <property type="match status" value="1"/>
</dbReference>
<dbReference type="AlphaFoldDB" id="A0A1X7VJK1"/>
<evidence type="ECO:0000259" key="1">
    <source>
        <dbReference type="PROSITE" id="PS50878"/>
    </source>
</evidence>
<organism evidence="2">
    <name type="scientific">Amphimedon queenslandica</name>
    <name type="common">Sponge</name>
    <dbReference type="NCBI Taxonomy" id="400682"/>
    <lineage>
        <taxon>Eukaryota</taxon>
        <taxon>Metazoa</taxon>
        <taxon>Porifera</taxon>
        <taxon>Demospongiae</taxon>
        <taxon>Heteroscleromorpha</taxon>
        <taxon>Haplosclerida</taxon>
        <taxon>Niphatidae</taxon>
        <taxon>Amphimedon</taxon>
    </lineage>
</organism>
<dbReference type="STRING" id="400682.A0A1X7VJK1"/>
<dbReference type="PROSITE" id="PS50878">
    <property type="entry name" value="RT_POL"/>
    <property type="match status" value="1"/>
</dbReference>
<proteinExistence type="predicted"/>
<dbReference type="InParanoid" id="A0A1X7VJK1"/>
<name>A0A1X7VJK1_AMPQE</name>
<evidence type="ECO:0000313" key="2">
    <source>
        <dbReference type="EnsemblMetazoa" id="Aqu2.1.40217_001"/>
    </source>
</evidence>
<feature type="domain" description="Reverse transcriptase" evidence="1">
    <location>
        <begin position="1"/>
        <end position="165"/>
    </location>
</feature>
<dbReference type="SUPFAM" id="SSF56672">
    <property type="entry name" value="DNA/RNA polymerases"/>
    <property type="match status" value="1"/>
</dbReference>
<dbReference type="InterPro" id="IPR000477">
    <property type="entry name" value="RT_dom"/>
</dbReference>
<protein>
    <recommendedName>
        <fullName evidence="1">Reverse transcriptase domain-containing protein</fullName>
    </recommendedName>
</protein>
<dbReference type="PANTHER" id="PTHR33050:SF7">
    <property type="entry name" value="RIBONUCLEASE H"/>
    <property type="match status" value="1"/>
</dbReference>
<dbReference type="InterPro" id="IPR043502">
    <property type="entry name" value="DNA/RNA_pol_sf"/>
</dbReference>
<reference evidence="2" key="1">
    <citation type="submission" date="2017-05" db="UniProtKB">
        <authorList>
            <consortium name="EnsemblMetazoa"/>
        </authorList>
    </citation>
    <scope>IDENTIFICATION</scope>
</reference>
<dbReference type="InterPro" id="IPR052055">
    <property type="entry name" value="Hepadnavirus_pol/RT"/>
</dbReference>